<dbReference type="InterPro" id="IPR004166">
    <property type="entry name" value="a-kinase_dom"/>
</dbReference>
<name>A0A3P8W2V6_CYNSE</name>
<keyword evidence="7" id="KW-1015">Disulfide bond</keyword>
<evidence type="ECO:0000313" key="14">
    <source>
        <dbReference type="Ensembl" id="ENSCSEP00000020939.1"/>
    </source>
</evidence>
<keyword evidence="8" id="KW-0393">Immunoglobulin domain</keyword>
<evidence type="ECO:0000256" key="6">
    <source>
        <dbReference type="ARBA" id="ARBA00022777"/>
    </source>
</evidence>
<feature type="region of interest" description="Disordered" evidence="11">
    <location>
        <begin position="787"/>
        <end position="818"/>
    </location>
</feature>
<evidence type="ECO:0000256" key="11">
    <source>
        <dbReference type="SAM" id="MobiDB-lite"/>
    </source>
</evidence>
<feature type="region of interest" description="Disordered" evidence="11">
    <location>
        <begin position="435"/>
        <end position="551"/>
    </location>
</feature>
<dbReference type="Gene3D" id="2.60.40.10">
    <property type="entry name" value="Immunoglobulins"/>
    <property type="match status" value="2"/>
</dbReference>
<evidence type="ECO:0000256" key="1">
    <source>
        <dbReference type="ARBA" id="ARBA00008651"/>
    </source>
</evidence>
<feature type="compositionally biased region" description="Polar residues" evidence="11">
    <location>
        <begin position="500"/>
        <end position="526"/>
    </location>
</feature>
<evidence type="ECO:0000313" key="15">
    <source>
        <dbReference type="Proteomes" id="UP000265120"/>
    </source>
</evidence>
<feature type="compositionally biased region" description="Basic and acidic residues" evidence="11">
    <location>
        <begin position="1783"/>
        <end position="1792"/>
    </location>
</feature>
<feature type="region of interest" description="Disordered" evidence="11">
    <location>
        <begin position="247"/>
        <end position="423"/>
    </location>
</feature>
<feature type="region of interest" description="Disordered" evidence="11">
    <location>
        <begin position="188"/>
        <end position="235"/>
    </location>
</feature>
<comment type="catalytic activity">
    <reaction evidence="9">
        <text>L-threonyl-[protein] + ATP = O-phospho-L-threonyl-[protein] + ADP + H(+)</text>
        <dbReference type="Rhea" id="RHEA:46608"/>
        <dbReference type="Rhea" id="RHEA-COMP:11060"/>
        <dbReference type="Rhea" id="RHEA-COMP:11605"/>
        <dbReference type="ChEBI" id="CHEBI:15378"/>
        <dbReference type="ChEBI" id="CHEBI:30013"/>
        <dbReference type="ChEBI" id="CHEBI:30616"/>
        <dbReference type="ChEBI" id="CHEBI:61977"/>
        <dbReference type="ChEBI" id="CHEBI:456216"/>
        <dbReference type="EC" id="2.7.11.1"/>
    </reaction>
</comment>
<feature type="region of interest" description="Disordered" evidence="11">
    <location>
        <begin position="1"/>
        <end position="44"/>
    </location>
</feature>
<feature type="compositionally biased region" description="Basic and acidic residues" evidence="11">
    <location>
        <begin position="334"/>
        <end position="388"/>
    </location>
</feature>
<dbReference type="InterPro" id="IPR011009">
    <property type="entry name" value="Kinase-like_dom_sf"/>
</dbReference>
<proteinExistence type="inferred from homology"/>
<dbReference type="SUPFAM" id="SSF56112">
    <property type="entry name" value="Protein kinase-like (PK-like)"/>
    <property type="match status" value="1"/>
</dbReference>
<dbReference type="GO" id="GO:0055013">
    <property type="term" value="P:cardiac muscle cell development"/>
    <property type="evidence" value="ECO:0007669"/>
    <property type="project" value="TreeGrafter"/>
</dbReference>
<dbReference type="GO" id="GO:0004674">
    <property type="term" value="F:protein serine/threonine kinase activity"/>
    <property type="evidence" value="ECO:0007669"/>
    <property type="project" value="UniProtKB-KW"/>
</dbReference>
<dbReference type="GO" id="GO:0005524">
    <property type="term" value="F:ATP binding"/>
    <property type="evidence" value="ECO:0007669"/>
    <property type="project" value="InterPro"/>
</dbReference>
<keyword evidence="4" id="KW-0808">Transferase</keyword>
<feature type="compositionally biased region" description="Basic and acidic residues" evidence="11">
    <location>
        <begin position="1200"/>
        <end position="1209"/>
    </location>
</feature>
<evidence type="ECO:0000256" key="5">
    <source>
        <dbReference type="ARBA" id="ARBA00022737"/>
    </source>
</evidence>
<dbReference type="EC" id="2.7.11.1" evidence="2"/>
<dbReference type="GeneTree" id="ENSGT00940000158534"/>
<evidence type="ECO:0000256" key="4">
    <source>
        <dbReference type="ARBA" id="ARBA00022679"/>
    </source>
</evidence>
<dbReference type="Gene3D" id="3.20.200.10">
    <property type="entry name" value="MHCK/EF2 kinase"/>
    <property type="match status" value="1"/>
</dbReference>
<feature type="compositionally biased region" description="Basic and acidic residues" evidence="11">
    <location>
        <begin position="188"/>
        <end position="206"/>
    </location>
</feature>
<dbReference type="PANTHER" id="PTHR47091:SF1">
    <property type="entry name" value="ALPHA-PROTEIN KINASE 3"/>
    <property type="match status" value="1"/>
</dbReference>
<feature type="region of interest" description="Disordered" evidence="11">
    <location>
        <begin position="842"/>
        <end position="868"/>
    </location>
</feature>
<protein>
    <recommendedName>
        <fullName evidence="2">non-specific serine/threonine protein kinase</fullName>
        <ecNumber evidence="2">2.7.11.1</ecNumber>
    </recommendedName>
</protein>
<dbReference type="SMART" id="SM00409">
    <property type="entry name" value="IG"/>
    <property type="match status" value="2"/>
</dbReference>
<evidence type="ECO:0000256" key="3">
    <source>
        <dbReference type="ARBA" id="ARBA00022527"/>
    </source>
</evidence>
<keyword evidence="5" id="KW-0677">Repeat</keyword>
<reference evidence="14" key="3">
    <citation type="submission" date="2025-09" db="UniProtKB">
        <authorList>
            <consortium name="Ensembl"/>
        </authorList>
    </citation>
    <scope>IDENTIFICATION</scope>
</reference>
<feature type="compositionally biased region" description="Polar residues" evidence="11">
    <location>
        <begin position="294"/>
        <end position="312"/>
    </location>
</feature>
<feature type="domain" description="Alpha-type protein kinase" evidence="13">
    <location>
        <begin position="1501"/>
        <end position="1732"/>
    </location>
</feature>
<evidence type="ECO:0000259" key="12">
    <source>
        <dbReference type="PROSITE" id="PS50835"/>
    </source>
</evidence>
<dbReference type="InterPro" id="IPR007110">
    <property type="entry name" value="Ig-like_dom"/>
</dbReference>
<feature type="compositionally biased region" description="Basic residues" evidence="11">
    <location>
        <begin position="395"/>
        <end position="410"/>
    </location>
</feature>
<feature type="compositionally biased region" description="Basic and acidic residues" evidence="11">
    <location>
        <begin position="437"/>
        <end position="457"/>
    </location>
</feature>
<evidence type="ECO:0000256" key="9">
    <source>
        <dbReference type="ARBA" id="ARBA00047899"/>
    </source>
</evidence>
<comment type="similarity">
    <text evidence="1">Belongs to the protein kinase superfamily. Alpha-type protein kinase family. ALPK subfamily.</text>
</comment>
<dbReference type="SMART" id="SM00811">
    <property type="entry name" value="Alpha_kinase"/>
    <property type="match status" value="1"/>
</dbReference>
<dbReference type="Pfam" id="PF07679">
    <property type="entry name" value="I-set"/>
    <property type="match status" value="1"/>
</dbReference>
<feature type="compositionally biased region" description="Polar residues" evidence="11">
    <location>
        <begin position="1"/>
        <end position="20"/>
    </location>
</feature>
<dbReference type="KEGG" id="csem:103379442"/>
<feature type="compositionally biased region" description="Polar residues" evidence="11">
    <location>
        <begin position="797"/>
        <end position="810"/>
    </location>
</feature>
<evidence type="ECO:0000256" key="2">
    <source>
        <dbReference type="ARBA" id="ARBA00012513"/>
    </source>
</evidence>
<dbReference type="Pfam" id="PF02816">
    <property type="entry name" value="Alpha_kinase"/>
    <property type="match status" value="1"/>
</dbReference>
<feature type="region of interest" description="Disordered" evidence="11">
    <location>
        <begin position="1200"/>
        <end position="1270"/>
    </location>
</feature>
<feature type="region of interest" description="Disordered" evidence="11">
    <location>
        <begin position="1120"/>
        <end position="1140"/>
    </location>
</feature>
<sequence>MTSRRPMTRSFSANGRTSSFNDEDGNSSNGRRERSNSYLSNVRPENSYSRYSHYRPMRSTLCTVMAQLTEDVQPSFETTLKSKAVSENCNVKFSCVVSGTPAPELKWYKDDTEMDRYCGLPKYEIRRNGKTHTLQIYNCTLDDAAIYQVSASNSKGIVSCSGVLEVGTMNEFKIHQRFFEKLKQKAEKKKKDLDAQTKKQDKENTPAERPPQSSPERPPRKRHMQPPQENLVVKKPDDAEQMGAAAEVNGVTAETTPVPSTGSDLKMDISPPSDPLAKKKIKISNGVDAGVGGATSSSSNNGKSQVTGNGSENHYDGGKGLAQFLAETLQSQAAEEKQSSPPLEKRLTDSTDSEREERGKPWTEDQDMVENREEVMASEKVTEKEKSLESSPASVHRKHSLEAKHHSRAHKDHEHHNIQASISSVFHSVKDFLFGKTKKDSRDHRGSKEKELDRDPGQPETPPSSRLQPQRTPDVHRPLVESIVPMETNDPEAPSDSTDKVQQLASLTEAPSDSTDKVQQLASLTVTHKHKQEDLFPHKEVPTARKQPPELVEKLTEQEVKEAEELVEAMEVEPESSSLGQDTSLIQPRVHSEIKDIYSQADSAVQHVPPKLKDPDCSDASVLSEIKAADEVRHPLVASITTSEEDTVLLQGLISESESDNPDRAPTETVCQEEPTLYKMEEEEGRTAKEERNSFNELCGGKKDEVQIREEPYKVTSEFTELSFLVEKIEPCGIKTPDQVLPPSAVSEDTIEKGVAVEESESAAMVQEMMVELAPTAASLEKINLKSEREGTEETVRAQNLSAEQSSSSGLVVGEDRSHVEVEISPALEEGLQVETLCKTEEQTVLEGEKEEGKNEDSQTETETERKVEEIEMLEDTEIPPVMSILNELRSEVSEEPGQSARSDNSQTQLQWPSEKIPQIQISVVDDSTHFSTPDLSNYERFIIPKIEILEPEHKECSVVESEIPKPELEHDQTDLSSELIMEERSVSDSPGLPPSDTGMQGEDNLSPTKVVKEPNQEVKMQDEGKSIELPQMEYTSLPVINISCSDDTNSALPVNGHNPLSPSQPLQAPTVSLFVVPPISVTCHESDPALQFHTKRAEWAETETVSFIQREIKQDVGGSVTVRPEKSRKQNIEEEAQKSVKEDLLPETPKVVLPKVTDNVPSFNKTSDDVIVVPDLTMKVKPLKDPKSETFVSVEDLQRNRSSVDRLSSKPPAHPSLSPASLRRFMSKTLSDLDGDTVTGDKADEDLSGGSTPTTSLSCENSPRMKRRDSLTLIRSATPEELASGARRKIFIPKAKDDGDGAVDAQGKKDNPYMSPSQARRAALLQASKGPNTPPMERRSPLLDRRKATLEVPKATEEPIPKEEPVSKKEEKQAEKKPDPLKAPQVIRKIRGEPFPDASGHLKLWCQFFNVLSDSTIKWFKDEEEILEVKRSGGDETQVALAIILASNQDCGVYGCTINNEYGTDTTDFLLSEDVLAEILLRDDLEVGEEIEMTPLLFPKGLVDSGIWAEKYFGRIMTEKVQMGEGYAHKTSRVRVIYGLDPVFDSGINCIIKIHNLIPYGTKQESNLAERNLEITKHECKVQDMIREYCKIFAAEARVNENFGFSLEVIPRYLMYRPANSVPYASVEADLEGDFIQYCTIDPKGKLFTRTSSEVELKCSTFQHWIHQWTHGNLLVTRLEGVETRLTNIGVVTKSKGYQGLTEVGSPDVFEQFQTHHQCNYYCGLLGLRPLKSMESQSTKIKGSRSPLLNRKIGSSSPQTQRKGQSPQTTRKANSSPKVTRKIQELEDNKPETQNLKPSETVGALEMR</sequence>
<keyword evidence="3" id="KW-0723">Serine/threonine-protein kinase</keyword>
<feature type="compositionally biased region" description="Basic and acidic residues" evidence="11">
    <location>
        <begin position="531"/>
        <end position="551"/>
    </location>
</feature>
<feature type="compositionally biased region" description="Basic and acidic residues" evidence="11">
    <location>
        <begin position="787"/>
        <end position="796"/>
    </location>
</feature>
<reference evidence="14 15" key="1">
    <citation type="journal article" date="2014" name="Nat. Genet.">
        <title>Whole-genome sequence of a flatfish provides insights into ZW sex chromosome evolution and adaptation to a benthic lifestyle.</title>
        <authorList>
            <person name="Chen S."/>
            <person name="Zhang G."/>
            <person name="Shao C."/>
            <person name="Huang Q."/>
            <person name="Liu G."/>
            <person name="Zhang P."/>
            <person name="Song W."/>
            <person name="An N."/>
            <person name="Chalopin D."/>
            <person name="Volff J.N."/>
            <person name="Hong Y."/>
            <person name="Li Q."/>
            <person name="Sha Z."/>
            <person name="Zhou H."/>
            <person name="Xie M."/>
            <person name="Yu Q."/>
            <person name="Liu Y."/>
            <person name="Xiang H."/>
            <person name="Wang N."/>
            <person name="Wu K."/>
            <person name="Yang C."/>
            <person name="Zhou Q."/>
            <person name="Liao X."/>
            <person name="Yang L."/>
            <person name="Hu Q."/>
            <person name="Zhang J."/>
            <person name="Meng L."/>
            <person name="Jin L."/>
            <person name="Tian Y."/>
            <person name="Lian J."/>
            <person name="Yang J."/>
            <person name="Miao G."/>
            <person name="Liu S."/>
            <person name="Liang Z."/>
            <person name="Yan F."/>
            <person name="Li Y."/>
            <person name="Sun B."/>
            <person name="Zhang H."/>
            <person name="Zhang J."/>
            <person name="Zhu Y."/>
            <person name="Du M."/>
            <person name="Zhao Y."/>
            <person name="Schartl M."/>
            <person name="Tang Q."/>
            <person name="Wang J."/>
        </authorList>
    </citation>
    <scope>NUCLEOTIDE SEQUENCE</scope>
</reference>
<dbReference type="SMART" id="SM00408">
    <property type="entry name" value="IGc2"/>
    <property type="match status" value="2"/>
</dbReference>
<dbReference type="SUPFAM" id="SSF48726">
    <property type="entry name" value="Immunoglobulin"/>
    <property type="match status" value="2"/>
</dbReference>
<dbReference type="InterPro" id="IPR013783">
    <property type="entry name" value="Ig-like_fold"/>
</dbReference>
<comment type="catalytic activity">
    <reaction evidence="10">
        <text>L-seryl-[protein] + ATP = O-phospho-L-seryl-[protein] + ADP + H(+)</text>
        <dbReference type="Rhea" id="RHEA:17989"/>
        <dbReference type="Rhea" id="RHEA-COMP:9863"/>
        <dbReference type="Rhea" id="RHEA-COMP:11604"/>
        <dbReference type="ChEBI" id="CHEBI:15378"/>
        <dbReference type="ChEBI" id="CHEBI:29999"/>
        <dbReference type="ChEBI" id="CHEBI:30616"/>
        <dbReference type="ChEBI" id="CHEBI:83421"/>
        <dbReference type="ChEBI" id="CHEBI:456216"/>
        <dbReference type="EC" id="2.7.11.1"/>
    </reaction>
</comment>
<dbReference type="FunFam" id="2.60.40.10:FF:000069">
    <property type="entry name" value="Alpha-protein kinase 3"/>
    <property type="match status" value="1"/>
</dbReference>
<organism evidence="14 15">
    <name type="scientific">Cynoglossus semilaevis</name>
    <name type="common">Tongue sole</name>
    <dbReference type="NCBI Taxonomy" id="244447"/>
    <lineage>
        <taxon>Eukaryota</taxon>
        <taxon>Metazoa</taxon>
        <taxon>Chordata</taxon>
        <taxon>Craniata</taxon>
        <taxon>Vertebrata</taxon>
        <taxon>Euteleostomi</taxon>
        <taxon>Actinopterygii</taxon>
        <taxon>Neopterygii</taxon>
        <taxon>Teleostei</taxon>
        <taxon>Neoteleostei</taxon>
        <taxon>Acanthomorphata</taxon>
        <taxon>Carangaria</taxon>
        <taxon>Pleuronectiformes</taxon>
        <taxon>Pleuronectoidei</taxon>
        <taxon>Cynoglossidae</taxon>
        <taxon>Cynoglossinae</taxon>
        <taxon>Cynoglossus</taxon>
    </lineage>
</organism>
<feature type="compositionally biased region" description="Polar residues" evidence="11">
    <location>
        <begin position="1754"/>
        <end position="1779"/>
    </location>
</feature>
<accession>A0A3P8W2V6</accession>
<feature type="compositionally biased region" description="Polar residues" evidence="11">
    <location>
        <begin position="252"/>
        <end position="263"/>
    </location>
</feature>
<keyword evidence="6" id="KW-0418">Kinase</keyword>
<evidence type="ECO:0000259" key="13">
    <source>
        <dbReference type="PROSITE" id="PS51158"/>
    </source>
</evidence>
<dbReference type="CDD" id="cd16973">
    <property type="entry name" value="Alpha_kinase_ALPK3"/>
    <property type="match status" value="1"/>
</dbReference>
<feature type="region of interest" description="Disordered" evidence="11">
    <location>
        <begin position="983"/>
        <end position="1022"/>
    </location>
</feature>
<dbReference type="InterPro" id="IPR013098">
    <property type="entry name" value="Ig_I-set"/>
</dbReference>
<dbReference type="Ensembl" id="ENSCSET00000021211.1">
    <property type="protein sequence ID" value="ENSCSEP00000020939.1"/>
    <property type="gene ID" value="ENSCSEG00000013370.1"/>
</dbReference>
<dbReference type="InterPro" id="IPR003598">
    <property type="entry name" value="Ig_sub2"/>
</dbReference>
<feature type="compositionally biased region" description="Basic and acidic residues" evidence="11">
    <location>
        <begin position="1011"/>
        <end position="1022"/>
    </location>
</feature>
<dbReference type="PANTHER" id="PTHR47091">
    <property type="entry name" value="ALPHA-PROTEIN KINASE 2-RELATED"/>
    <property type="match status" value="1"/>
</dbReference>
<keyword evidence="15" id="KW-1185">Reference proteome</keyword>
<feature type="region of interest" description="Disordered" evidence="11">
    <location>
        <begin position="1737"/>
        <end position="1809"/>
    </location>
</feature>
<feature type="compositionally biased region" description="Low complexity" evidence="11">
    <location>
        <begin position="1249"/>
        <end position="1259"/>
    </location>
</feature>
<dbReference type="Proteomes" id="UP000265120">
    <property type="component" value="Chromosome 6"/>
</dbReference>
<feature type="region of interest" description="Disordered" evidence="11">
    <location>
        <begin position="889"/>
        <end position="915"/>
    </location>
</feature>
<feature type="domain" description="Ig-like" evidence="12">
    <location>
        <begin position="1379"/>
        <end position="1473"/>
    </location>
</feature>
<feature type="compositionally biased region" description="Low complexity" evidence="11">
    <location>
        <begin position="1210"/>
        <end position="1223"/>
    </location>
</feature>
<feature type="domain" description="Ig-like" evidence="12">
    <location>
        <begin position="74"/>
        <end position="165"/>
    </location>
</feature>
<dbReference type="InterPro" id="IPR036179">
    <property type="entry name" value="Ig-like_dom_sf"/>
</dbReference>
<dbReference type="InParanoid" id="A0A3P8W2V6"/>
<dbReference type="InterPro" id="IPR003599">
    <property type="entry name" value="Ig_sub"/>
</dbReference>
<dbReference type="PROSITE" id="PS50835">
    <property type="entry name" value="IG_LIKE"/>
    <property type="match status" value="2"/>
</dbReference>
<reference evidence="14" key="2">
    <citation type="submission" date="2025-08" db="UniProtKB">
        <authorList>
            <consortium name="Ensembl"/>
        </authorList>
    </citation>
    <scope>IDENTIFICATION</scope>
</reference>
<feature type="compositionally biased region" description="Basic and acidic residues" evidence="11">
    <location>
        <begin position="1124"/>
        <end position="1140"/>
    </location>
</feature>
<dbReference type="GO" id="GO:0005634">
    <property type="term" value="C:nucleus"/>
    <property type="evidence" value="ECO:0007669"/>
    <property type="project" value="TreeGrafter"/>
</dbReference>
<evidence type="ECO:0000256" key="8">
    <source>
        <dbReference type="ARBA" id="ARBA00023319"/>
    </source>
</evidence>
<feature type="region of interest" description="Disordered" evidence="11">
    <location>
        <begin position="1297"/>
        <end position="1387"/>
    </location>
</feature>
<evidence type="ECO:0000256" key="10">
    <source>
        <dbReference type="ARBA" id="ARBA00048679"/>
    </source>
</evidence>
<feature type="compositionally biased region" description="Basic and acidic residues" evidence="11">
    <location>
        <begin position="1337"/>
        <end position="1381"/>
    </location>
</feature>
<dbReference type="PROSITE" id="PS51158">
    <property type="entry name" value="ALPHA_KINASE"/>
    <property type="match status" value="1"/>
</dbReference>
<feature type="compositionally biased region" description="Polar residues" evidence="11">
    <location>
        <begin position="900"/>
        <end position="912"/>
    </location>
</feature>
<evidence type="ECO:0000256" key="7">
    <source>
        <dbReference type="ARBA" id="ARBA00023157"/>
    </source>
</evidence>